<sequence>MLKARLNFFKIFLFIFGILLVLSMGYFLINMVETSKVWDEWYKYMSIQSDDETIPGMSTIIYNQIPIKLIVISLLNPWLWIGSIAILSFFMFLSFVTLKQEARMLKKISITLLILIFISAILLSTSFFVSDWDPEIAFELKDWHSAFGKIKGFLTKIS</sequence>
<evidence type="ECO:0008006" key="4">
    <source>
        <dbReference type="Google" id="ProtNLM"/>
    </source>
</evidence>
<keyword evidence="3" id="KW-1185">Reference proteome</keyword>
<name>A0A345Z4E6_9MOLU</name>
<organism evidence="2 3">
    <name type="scientific">Spiroplasma alleghenense</name>
    <dbReference type="NCBI Taxonomy" id="216931"/>
    <lineage>
        <taxon>Bacteria</taxon>
        <taxon>Bacillati</taxon>
        <taxon>Mycoplasmatota</taxon>
        <taxon>Mollicutes</taxon>
        <taxon>Entomoplasmatales</taxon>
        <taxon>Spiroplasmataceae</taxon>
        <taxon>Spiroplasma</taxon>
    </lineage>
</organism>
<feature type="transmembrane region" description="Helical" evidence="1">
    <location>
        <begin position="7"/>
        <end position="29"/>
    </location>
</feature>
<dbReference type="AlphaFoldDB" id="A0A345Z4E6"/>
<keyword evidence="1" id="KW-0472">Membrane</keyword>
<keyword evidence="1" id="KW-1133">Transmembrane helix</keyword>
<dbReference type="RefSeq" id="WP_115558371.1">
    <property type="nucleotide sequence ID" value="NZ_CP031376.1"/>
</dbReference>
<protein>
    <recommendedName>
        <fullName evidence="4">Transmembrane protein</fullName>
    </recommendedName>
</protein>
<keyword evidence="1" id="KW-0812">Transmembrane</keyword>
<proteinExistence type="predicted"/>
<dbReference type="KEGG" id="salx:SALLE_v1c08050"/>
<dbReference type="OrthoDB" id="10020144at2"/>
<feature type="transmembrane region" description="Helical" evidence="1">
    <location>
        <begin position="78"/>
        <end position="98"/>
    </location>
</feature>
<evidence type="ECO:0000256" key="1">
    <source>
        <dbReference type="SAM" id="Phobius"/>
    </source>
</evidence>
<feature type="transmembrane region" description="Helical" evidence="1">
    <location>
        <begin position="110"/>
        <end position="129"/>
    </location>
</feature>
<evidence type="ECO:0000313" key="3">
    <source>
        <dbReference type="Proteomes" id="UP000254792"/>
    </source>
</evidence>
<accession>A0A345Z4E6</accession>
<reference evidence="2 3" key="1">
    <citation type="submission" date="2018-07" db="EMBL/GenBank/DDBJ databases">
        <title>Complete genome sequence of Spiroplasma alleghenense PLHS-1 (ATCC 51752).</title>
        <authorList>
            <person name="Chou L."/>
            <person name="Lee T.-Y."/>
            <person name="Tsai Y.-M."/>
            <person name="Kuo C.-H."/>
        </authorList>
    </citation>
    <scope>NUCLEOTIDE SEQUENCE [LARGE SCALE GENOMIC DNA]</scope>
    <source>
        <strain evidence="2 3">PLHS-1</strain>
    </source>
</reference>
<dbReference type="Proteomes" id="UP000254792">
    <property type="component" value="Chromosome"/>
</dbReference>
<gene>
    <name evidence="2" type="ORF">SALLE_v1c08050</name>
</gene>
<evidence type="ECO:0000313" key="2">
    <source>
        <dbReference type="EMBL" id="AXK51475.1"/>
    </source>
</evidence>
<dbReference type="EMBL" id="CP031376">
    <property type="protein sequence ID" value="AXK51475.1"/>
    <property type="molecule type" value="Genomic_DNA"/>
</dbReference>